<dbReference type="InterPro" id="IPR040202">
    <property type="entry name" value="Brl1/Brr6"/>
</dbReference>
<keyword evidence="5" id="KW-1185">Reference proteome</keyword>
<evidence type="ECO:0000256" key="2">
    <source>
        <dbReference type="SAM" id="Phobius"/>
    </source>
</evidence>
<dbReference type="PANTHER" id="PTHR28136:SF1">
    <property type="entry name" value="NUCLEUS EXPORT PROTEIN BRL1"/>
    <property type="match status" value="1"/>
</dbReference>
<feature type="compositionally biased region" description="Basic and acidic residues" evidence="1">
    <location>
        <begin position="227"/>
        <end position="241"/>
    </location>
</feature>
<dbReference type="KEGG" id="bbes:BESB_011430"/>
<feature type="region of interest" description="Disordered" evidence="1">
    <location>
        <begin position="211"/>
        <end position="255"/>
    </location>
</feature>
<dbReference type="GO" id="GO:0031965">
    <property type="term" value="C:nuclear membrane"/>
    <property type="evidence" value="ECO:0007669"/>
    <property type="project" value="InterPro"/>
</dbReference>
<sequence>MVRRFFFGSNSAQVASDGESPSPGNLSTTESTGSTSSAPISPPRMPPSRQPSLEESRRLLFPQALPDDIQEPLMQAFGALRFVSEGGDSSHPVVDGRTAPSSRRMAPQLGIRSDEPLLSCSRSAPAEAPTVSAQTQSRRSSLTSVHCRERSPVDDRLRDWPWLPSSKHRATHLDRLEGPTSESFGESRDSHRRCSTDSDRECVEDISFSGSRKRLRARPRQAFRGDAAPKEGLRDEKDAGSKNRAAGCTDRTSGVCSPADACLPGARSRRVGGFIGFLLSVLRPSEPSPPPPAALPAAGEDRDRAGSAPSSQALFPFHGSGSSSSCPAPDRPPFMSCLHGGSPAGAFEAPEEARSGVGFGSQTESPVSPEHSARPFFPRSPQLTTAFADARFPVAGAWPRRAFTHPGGGVSFAGPVKTLAHADPQPCAPHHSLSPWPSAVSVYTRTAQLADAGQRVLRLLWSGCWVGAFLWLLLHLVFSLYRDIQQGEEQRQLRTAAEAAFCRQQHRENGCDTLDPLPPYLQQPCSEWKNCLMRQPQHHGERTKIVAAVVGDVLNAFFQRLEWRTIACLGLLLIALIYATSWLTQPTAPPLIPPSADAGDARRGQQHSQPAASYSLLAPPALPAPPHEPEMLQAWRARPEVDERLAAQHGSLLKAGRLSGGDSGAEAPRNVPCGGASACFPGEEMRDSEWRLLSGWDQPRQKREETEPLH</sequence>
<feature type="transmembrane region" description="Helical" evidence="2">
    <location>
        <begin position="566"/>
        <end position="584"/>
    </location>
</feature>
<feature type="compositionally biased region" description="Basic and acidic residues" evidence="1">
    <location>
        <begin position="185"/>
        <end position="196"/>
    </location>
</feature>
<gene>
    <name evidence="4" type="ORF">BESB_011430</name>
</gene>
<dbReference type="AlphaFoldDB" id="A0A2A9MIP6"/>
<comment type="caution">
    <text evidence="4">The sequence shown here is derived from an EMBL/GenBank/DDBJ whole genome shotgun (WGS) entry which is preliminary data.</text>
</comment>
<dbReference type="Proteomes" id="UP000224006">
    <property type="component" value="Chromosome I"/>
</dbReference>
<dbReference type="SMART" id="SM01042">
    <property type="entry name" value="Brr6_like_C_C"/>
    <property type="match status" value="1"/>
</dbReference>
<dbReference type="EMBL" id="NWUJ01000001">
    <property type="protein sequence ID" value="PFH37855.1"/>
    <property type="molecule type" value="Genomic_DNA"/>
</dbReference>
<dbReference type="InterPro" id="IPR018767">
    <property type="entry name" value="Brl1/Brr6_dom"/>
</dbReference>
<feature type="compositionally biased region" description="Polar residues" evidence="1">
    <location>
        <begin position="131"/>
        <end position="144"/>
    </location>
</feature>
<feature type="domain" description="Brl1/Brr6" evidence="3">
    <location>
        <begin position="453"/>
        <end position="580"/>
    </location>
</feature>
<dbReference type="GeneID" id="40306205"/>
<evidence type="ECO:0000259" key="3">
    <source>
        <dbReference type="SMART" id="SM01042"/>
    </source>
</evidence>
<feature type="region of interest" description="Disordered" evidence="1">
    <location>
        <begin position="591"/>
        <end position="610"/>
    </location>
</feature>
<dbReference type="GO" id="GO:0006998">
    <property type="term" value="P:nuclear envelope organization"/>
    <property type="evidence" value="ECO:0007669"/>
    <property type="project" value="InterPro"/>
</dbReference>
<feature type="region of interest" description="Disordered" evidence="1">
    <location>
        <begin position="84"/>
        <end position="147"/>
    </location>
</feature>
<dbReference type="PANTHER" id="PTHR28136">
    <property type="entry name" value="NUCLEUS EXPORT PROTEIN BRR6"/>
    <property type="match status" value="1"/>
</dbReference>
<feature type="transmembrane region" description="Helical" evidence="2">
    <location>
        <begin position="459"/>
        <end position="481"/>
    </location>
</feature>
<dbReference type="Pfam" id="PF10104">
    <property type="entry name" value="Brr6_like_C_C"/>
    <property type="match status" value="1"/>
</dbReference>
<feature type="region of interest" description="Disordered" evidence="1">
    <location>
        <begin position="345"/>
        <end position="375"/>
    </location>
</feature>
<evidence type="ECO:0000313" key="5">
    <source>
        <dbReference type="Proteomes" id="UP000224006"/>
    </source>
</evidence>
<feature type="compositionally biased region" description="Low complexity" evidence="1">
    <location>
        <begin position="27"/>
        <end position="39"/>
    </location>
</feature>
<feature type="region of interest" description="Disordered" evidence="1">
    <location>
        <begin position="171"/>
        <end position="196"/>
    </location>
</feature>
<feature type="region of interest" description="Disordered" evidence="1">
    <location>
        <begin position="283"/>
        <end position="328"/>
    </location>
</feature>
<name>A0A2A9MIP6_BESBE</name>
<feature type="region of interest" description="Disordered" evidence="1">
    <location>
        <begin position="1"/>
        <end position="58"/>
    </location>
</feature>
<dbReference type="OrthoDB" id="331716at2759"/>
<keyword evidence="2" id="KW-0812">Transmembrane</keyword>
<proteinExistence type="predicted"/>
<reference evidence="4 5" key="1">
    <citation type="submission" date="2017-09" db="EMBL/GenBank/DDBJ databases">
        <title>Genome sequencing of Besnoitia besnoiti strain Bb-Ger1.</title>
        <authorList>
            <person name="Schares G."/>
            <person name="Venepally P."/>
            <person name="Lorenzi H.A."/>
        </authorList>
    </citation>
    <scope>NUCLEOTIDE SEQUENCE [LARGE SCALE GENOMIC DNA]</scope>
    <source>
        <strain evidence="4 5">Bb-Ger1</strain>
    </source>
</reference>
<feature type="compositionally biased region" description="Basic residues" evidence="1">
    <location>
        <begin position="211"/>
        <end position="221"/>
    </location>
</feature>
<organism evidence="4 5">
    <name type="scientific">Besnoitia besnoiti</name>
    <name type="common">Apicomplexan protozoan</name>
    <dbReference type="NCBI Taxonomy" id="94643"/>
    <lineage>
        <taxon>Eukaryota</taxon>
        <taxon>Sar</taxon>
        <taxon>Alveolata</taxon>
        <taxon>Apicomplexa</taxon>
        <taxon>Conoidasida</taxon>
        <taxon>Coccidia</taxon>
        <taxon>Eucoccidiorida</taxon>
        <taxon>Eimeriorina</taxon>
        <taxon>Sarcocystidae</taxon>
        <taxon>Besnoitia</taxon>
    </lineage>
</organism>
<evidence type="ECO:0000313" key="4">
    <source>
        <dbReference type="EMBL" id="PFH37855.1"/>
    </source>
</evidence>
<protein>
    <recommendedName>
        <fullName evidence="3">Brl1/Brr6 domain-containing protein</fullName>
    </recommendedName>
</protein>
<accession>A0A2A9MIP6</accession>
<feature type="compositionally biased region" description="Pro residues" evidence="1">
    <location>
        <begin position="40"/>
        <end position="49"/>
    </location>
</feature>
<dbReference type="GO" id="GO:0055088">
    <property type="term" value="P:lipid homeostasis"/>
    <property type="evidence" value="ECO:0007669"/>
    <property type="project" value="InterPro"/>
</dbReference>
<dbReference type="VEuPathDB" id="ToxoDB:BESB_011430"/>
<evidence type="ECO:0000256" key="1">
    <source>
        <dbReference type="SAM" id="MobiDB-lite"/>
    </source>
</evidence>
<dbReference type="RefSeq" id="XP_029221864.1">
    <property type="nucleotide sequence ID" value="XM_029359897.1"/>
</dbReference>
<keyword evidence="2" id="KW-1133">Transmembrane helix</keyword>
<keyword evidence="2" id="KW-0472">Membrane</keyword>